<name>A0A6L5YUX7_9FIRM</name>
<evidence type="ECO:0000259" key="1">
    <source>
        <dbReference type="Pfam" id="PF02777"/>
    </source>
</evidence>
<dbReference type="GO" id="GO:0004784">
    <property type="term" value="F:superoxide dismutase activity"/>
    <property type="evidence" value="ECO:0007669"/>
    <property type="project" value="InterPro"/>
</dbReference>
<evidence type="ECO:0000313" key="2">
    <source>
        <dbReference type="EMBL" id="MST75766.1"/>
    </source>
</evidence>
<dbReference type="GO" id="GO:0046872">
    <property type="term" value="F:metal ion binding"/>
    <property type="evidence" value="ECO:0007669"/>
    <property type="project" value="InterPro"/>
</dbReference>
<protein>
    <recommendedName>
        <fullName evidence="1">Manganese/iron superoxide dismutase C-terminal domain-containing protein</fullName>
    </recommendedName>
</protein>
<keyword evidence="3" id="KW-1185">Reference proteome</keyword>
<proteinExistence type="predicted"/>
<sequence>MTGHLQILPLANQDTPLPLRLTPLLNIDVWEHAYYLKHYNLRKDYIADWFQVVHWSNANRIYEEFISFL</sequence>
<accession>A0A6L5YUX7</accession>
<dbReference type="Proteomes" id="UP000474024">
    <property type="component" value="Unassembled WGS sequence"/>
</dbReference>
<dbReference type="AlphaFoldDB" id="A0A6L5YUX7"/>
<dbReference type="PANTHER" id="PTHR43595:SF2">
    <property type="entry name" value="SMALL RIBOSOMAL SUBUNIT PROTEIN MS42"/>
    <property type="match status" value="1"/>
</dbReference>
<evidence type="ECO:0000313" key="3">
    <source>
        <dbReference type="Proteomes" id="UP000474024"/>
    </source>
</evidence>
<dbReference type="PROSITE" id="PS00088">
    <property type="entry name" value="SOD_MN"/>
    <property type="match status" value="1"/>
</dbReference>
<dbReference type="InterPro" id="IPR019833">
    <property type="entry name" value="Mn/Fe_SOD_BS"/>
</dbReference>
<organism evidence="2 3">
    <name type="scientific">Roseburia porci</name>
    <dbReference type="NCBI Taxonomy" id="2605790"/>
    <lineage>
        <taxon>Bacteria</taxon>
        <taxon>Bacillati</taxon>
        <taxon>Bacillota</taxon>
        <taxon>Clostridia</taxon>
        <taxon>Lachnospirales</taxon>
        <taxon>Lachnospiraceae</taxon>
        <taxon>Roseburia</taxon>
    </lineage>
</organism>
<dbReference type="GO" id="GO:0005737">
    <property type="term" value="C:cytoplasm"/>
    <property type="evidence" value="ECO:0007669"/>
    <property type="project" value="TreeGrafter"/>
</dbReference>
<dbReference type="InterPro" id="IPR036314">
    <property type="entry name" value="SOD_C_sf"/>
</dbReference>
<dbReference type="RefSeq" id="WP_154430737.1">
    <property type="nucleotide sequence ID" value="NZ_VUNI01000025.1"/>
</dbReference>
<dbReference type="PANTHER" id="PTHR43595">
    <property type="entry name" value="37S RIBOSOMAL PROTEIN S26, MITOCHONDRIAL"/>
    <property type="match status" value="1"/>
</dbReference>
<dbReference type="Pfam" id="PF02777">
    <property type="entry name" value="Sod_Fe_C"/>
    <property type="match status" value="1"/>
</dbReference>
<reference evidence="2 3" key="1">
    <citation type="submission" date="2019-08" db="EMBL/GenBank/DDBJ databases">
        <title>In-depth cultivation of the pig gut microbiome towards novel bacterial diversity and tailored functional studies.</title>
        <authorList>
            <person name="Wylensek D."/>
            <person name="Hitch T.C.A."/>
            <person name="Clavel T."/>
        </authorList>
    </citation>
    <scope>NUCLEOTIDE SEQUENCE [LARGE SCALE GENOMIC DNA]</scope>
    <source>
        <strain evidence="2 3">MUC/MUC-530-WT-4D</strain>
    </source>
</reference>
<gene>
    <name evidence="2" type="ORF">FYJ75_12325</name>
</gene>
<dbReference type="SUPFAM" id="SSF54719">
    <property type="entry name" value="Fe,Mn superoxide dismutase (SOD), C-terminal domain"/>
    <property type="match status" value="1"/>
</dbReference>
<feature type="domain" description="Manganese/iron superoxide dismutase C-terminal" evidence="1">
    <location>
        <begin position="3"/>
        <end position="60"/>
    </location>
</feature>
<dbReference type="InterPro" id="IPR019832">
    <property type="entry name" value="Mn/Fe_SOD_C"/>
</dbReference>
<dbReference type="Gene3D" id="3.55.40.20">
    <property type="entry name" value="Iron/manganese superoxide dismutase, C-terminal domain"/>
    <property type="match status" value="1"/>
</dbReference>
<comment type="caution">
    <text evidence="2">The sequence shown here is derived from an EMBL/GenBank/DDBJ whole genome shotgun (WGS) entry which is preliminary data.</text>
</comment>
<dbReference type="EMBL" id="VUNI01000025">
    <property type="protein sequence ID" value="MST75766.1"/>
    <property type="molecule type" value="Genomic_DNA"/>
</dbReference>